<sequence>MHEFLREHPDVLRDEIREFVEESFKGRVV</sequence>
<dbReference type="KEGG" id="tlt:OCC_13630"/>
<dbReference type="Proteomes" id="UP000015502">
    <property type="component" value="Chromosome"/>
</dbReference>
<dbReference type="AlphaFoldDB" id="S5ZAX7"/>
<keyword evidence="2" id="KW-1185">Reference proteome</keyword>
<dbReference type="HOGENOM" id="CLU_3408377_0_0_2"/>
<protein>
    <submittedName>
        <fullName evidence="1">Uncharacterized protein</fullName>
    </submittedName>
</protein>
<reference evidence="1 2" key="1">
    <citation type="journal article" date="2012" name="J. Bacteriol.">
        <title>Genome sequence of the model hyperthermophilic archaeon Thermococcus litoralis NS-C.</title>
        <authorList>
            <person name="Gardner A.F."/>
            <person name="Kumar S."/>
            <person name="Perler F.B."/>
        </authorList>
    </citation>
    <scope>NUCLEOTIDE SEQUENCE [LARGE SCALE GENOMIC DNA]</scope>
    <source>
        <strain evidence="2">ATCC 51850 / DSM 5473 / JCM 8560 / NS-C</strain>
    </source>
</reference>
<accession>S5ZAX7</accession>
<organism evidence="1 2">
    <name type="scientific">Thermococcus litoralis (strain ATCC 51850 / DSM 5473 / JCM 8560 / NS-C)</name>
    <dbReference type="NCBI Taxonomy" id="523849"/>
    <lineage>
        <taxon>Archaea</taxon>
        <taxon>Methanobacteriati</taxon>
        <taxon>Methanobacteriota</taxon>
        <taxon>Thermococci</taxon>
        <taxon>Thermococcales</taxon>
        <taxon>Thermococcaceae</taxon>
        <taxon>Thermococcus</taxon>
    </lineage>
</organism>
<dbReference type="PaxDb" id="523849-OCC_13630"/>
<gene>
    <name evidence="1" type="ORF">OCC_13630</name>
</gene>
<evidence type="ECO:0000313" key="1">
    <source>
        <dbReference type="EMBL" id="AGT34218.1"/>
    </source>
</evidence>
<evidence type="ECO:0000313" key="2">
    <source>
        <dbReference type="Proteomes" id="UP000015502"/>
    </source>
</evidence>
<dbReference type="EMBL" id="CP006670">
    <property type="protein sequence ID" value="AGT34218.1"/>
    <property type="molecule type" value="Genomic_DNA"/>
</dbReference>
<proteinExistence type="predicted"/>
<name>S5ZAX7_THELN</name>